<feature type="transmembrane region" description="Helical" evidence="7">
    <location>
        <begin position="273"/>
        <end position="295"/>
    </location>
</feature>
<dbReference type="InterPro" id="IPR010920">
    <property type="entry name" value="LSM_dom_sf"/>
</dbReference>
<evidence type="ECO:0000256" key="7">
    <source>
        <dbReference type="SAM" id="Phobius"/>
    </source>
</evidence>
<feature type="region of interest" description="Disordered" evidence="6">
    <location>
        <begin position="404"/>
        <end position="449"/>
    </location>
</feature>
<dbReference type="GO" id="GO:0006874">
    <property type="term" value="P:intracellular calcium ion homeostasis"/>
    <property type="evidence" value="ECO:0007669"/>
    <property type="project" value="TreeGrafter"/>
</dbReference>
<evidence type="ECO:0000256" key="2">
    <source>
        <dbReference type="ARBA" id="ARBA00022692"/>
    </source>
</evidence>
<keyword evidence="10" id="KW-1185">Reference proteome</keyword>
<feature type="region of interest" description="Disordered" evidence="6">
    <location>
        <begin position="22"/>
        <end position="51"/>
    </location>
</feature>
<feature type="transmembrane region" description="Helical" evidence="7">
    <location>
        <begin position="219"/>
        <end position="240"/>
    </location>
</feature>
<proteinExistence type="predicted"/>
<dbReference type="GO" id="GO:0005262">
    <property type="term" value="F:calcium channel activity"/>
    <property type="evidence" value="ECO:0007669"/>
    <property type="project" value="TreeGrafter"/>
</dbReference>
<dbReference type="AlphaFoldDB" id="A0A0B7NXP7"/>
<dbReference type="InterPro" id="IPR011992">
    <property type="entry name" value="EF-hand-dom_pair"/>
</dbReference>
<dbReference type="SUPFAM" id="SSF47473">
    <property type="entry name" value="EF-hand"/>
    <property type="match status" value="1"/>
</dbReference>
<dbReference type="PANTHER" id="PTHR31323:SF1">
    <property type="entry name" value="MECHANOSENSITIVE ION CHANNEL PROTEIN"/>
    <property type="match status" value="1"/>
</dbReference>
<protein>
    <recommendedName>
        <fullName evidence="8">EF-hand domain-containing protein</fullName>
    </recommendedName>
</protein>
<dbReference type="InterPro" id="IPR002048">
    <property type="entry name" value="EF_hand_dom"/>
</dbReference>
<dbReference type="Proteomes" id="UP000054107">
    <property type="component" value="Unassembled WGS sequence"/>
</dbReference>
<feature type="transmembrane region" description="Helical" evidence="7">
    <location>
        <begin position="596"/>
        <end position="615"/>
    </location>
</feature>
<gene>
    <name evidence="9" type="primary">PARPA_14509.1 scaffold 51261</name>
</gene>
<dbReference type="InterPro" id="IPR006685">
    <property type="entry name" value="MscS_channel_2nd"/>
</dbReference>
<comment type="subcellular location">
    <subcellularLocation>
        <location evidence="1">Membrane</location>
    </subcellularLocation>
</comment>
<feature type="transmembrane region" description="Helical" evidence="7">
    <location>
        <begin position="316"/>
        <end position="338"/>
    </location>
</feature>
<name>A0A0B7NXP7_9FUNG</name>
<accession>A0A0B7NXP7</accession>
<keyword evidence="5 7" id="KW-0472">Membrane</keyword>
<feature type="compositionally biased region" description="Low complexity" evidence="6">
    <location>
        <begin position="813"/>
        <end position="833"/>
    </location>
</feature>
<evidence type="ECO:0000313" key="10">
    <source>
        <dbReference type="Proteomes" id="UP000054107"/>
    </source>
</evidence>
<feature type="compositionally biased region" description="Polar residues" evidence="6">
    <location>
        <begin position="81"/>
        <end position="92"/>
    </location>
</feature>
<evidence type="ECO:0000256" key="1">
    <source>
        <dbReference type="ARBA" id="ARBA00004370"/>
    </source>
</evidence>
<sequence>MPPKKEKSVRIASDSDIVLADTDTVPLVPPPPSPPPPLAAVTTTGHMNKKNDEQPFYSIQMQQEDHFFYDNATHGKPAHDSWSSKSTLNPQNPFEPHLVMSRQNTLTEEPTDIHMEETSKMIHDLEKDEDRQLDQEDKLLESSASSTAAAATTSKTEIVTKETVAKPGAGEDDSDREFDWNDDPDQVKPKRRKTARERFTAAMKRPCCWHYLSPVLKRIIIAILGSCIFIAVAVVIYATLPEPTEAQLADPKFTNIRSNVQCWMYWAAFMWHIFWITTFMLDLVPSIVSLWTKLFKGRRSEKVKSYMEYYMSLKGNFCLLLLAAWNLGSWCFLIQVPFDSISKHAYSSIITKVFGSLLATAGLYFLQKTVIQIIAVKFHRTAFAERLLENKKSLKILDTLSKSEKKSRPGSGAAGGYSSNNLRKRRSPLNSRHQWDHSSSSHDDQARPIRPMTLLDETSPEHASSFAQFKKSISSFVLAEKPSATTGRIDKNKMDINSDDYAKKVAKKLFYALAYPEGYYGQEEDNKKCLDVFAFIPFFQDREAAAEAFKVFDKDGNGDLTRREFRDTVVHIYRERKGLAQSIRDTSQALGKIDTLLLIITVLISLVICLAIFNVDFWSALVPFGTLLAACTFIFGSSAEGLFTGIMFQFVTHPYDSGDLVQIDSTYMTVENIGILGTVFIAGDGTKLYAPTSLLQSKIIYNVRRSGSMGESLSFNIDFRTDNDLILLLRERILEWVLSQSRDFSPGFDLRVTDIKDMNQVILTIWLPHKGNWVDLGKRFQRKTRFMLALKAILTDLDIKYELPAQRITSSYPNDNNNPFNNTIRPQNFSDRQ</sequence>
<reference evidence="9 10" key="1">
    <citation type="submission" date="2014-09" db="EMBL/GenBank/DDBJ databases">
        <authorList>
            <person name="Ellenberger Sabrina"/>
        </authorList>
    </citation>
    <scope>NUCLEOTIDE SEQUENCE [LARGE SCALE GENOMIC DNA]</scope>
    <source>
        <strain evidence="9 10">CBS 412.66</strain>
    </source>
</reference>
<feature type="compositionally biased region" description="Pro residues" evidence="6">
    <location>
        <begin position="27"/>
        <end position="38"/>
    </location>
</feature>
<evidence type="ECO:0000259" key="8">
    <source>
        <dbReference type="PROSITE" id="PS50222"/>
    </source>
</evidence>
<feature type="region of interest" description="Disordered" evidence="6">
    <location>
        <begin position="71"/>
        <end position="96"/>
    </location>
</feature>
<feature type="compositionally biased region" description="Low complexity" evidence="6">
    <location>
        <begin position="142"/>
        <end position="154"/>
    </location>
</feature>
<dbReference type="Pfam" id="PF25886">
    <property type="entry name" value="Msy1"/>
    <property type="match status" value="1"/>
</dbReference>
<keyword evidence="4 7" id="KW-1133">Transmembrane helix</keyword>
<dbReference type="PANTHER" id="PTHR31323">
    <property type="entry name" value="MECHANOSENSITIVE ION CHANNEL PROTEIN MSY2"/>
    <property type="match status" value="1"/>
</dbReference>
<evidence type="ECO:0000313" key="9">
    <source>
        <dbReference type="EMBL" id="CEP20188.1"/>
    </source>
</evidence>
<dbReference type="PROSITE" id="PS00018">
    <property type="entry name" value="EF_HAND_1"/>
    <property type="match status" value="1"/>
</dbReference>
<dbReference type="Gene3D" id="2.30.30.60">
    <property type="match status" value="1"/>
</dbReference>
<dbReference type="OrthoDB" id="544685at2759"/>
<feature type="compositionally biased region" description="Acidic residues" evidence="6">
    <location>
        <begin position="170"/>
        <end position="184"/>
    </location>
</feature>
<feature type="transmembrane region" description="Helical" evidence="7">
    <location>
        <begin position="344"/>
        <end position="366"/>
    </location>
</feature>
<dbReference type="Pfam" id="PF00924">
    <property type="entry name" value="MS_channel_2nd"/>
    <property type="match status" value="1"/>
</dbReference>
<dbReference type="InterPro" id="IPR018247">
    <property type="entry name" value="EF_Hand_1_Ca_BS"/>
</dbReference>
<dbReference type="GO" id="GO:0005509">
    <property type="term" value="F:calcium ion binding"/>
    <property type="evidence" value="ECO:0007669"/>
    <property type="project" value="InterPro"/>
</dbReference>
<evidence type="ECO:0000256" key="5">
    <source>
        <dbReference type="ARBA" id="ARBA00023136"/>
    </source>
</evidence>
<feature type="compositionally biased region" description="Basic and acidic residues" evidence="6">
    <location>
        <begin position="433"/>
        <end position="447"/>
    </location>
</feature>
<evidence type="ECO:0000256" key="4">
    <source>
        <dbReference type="ARBA" id="ARBA00022989"/>
    </source>
</evidence>
<keyword evidence="3" id="KW-0106">Calcium</keyword>
<dbReference type="InterPro" id="IPR023408">
    <property type="entry name" value="MscS_beta-dom_sf"/>
</dbReference>
<dbReference type="InterPro" id="IPR058650">
    <property type="entry name" value="Msy1/2-like"/>
</dbReference>
<dbReference type="EMBL" id="LN734259">
    <property type="protein sequence ID" value="CEP20188.1"/>
    <property type="molecule type" value="Genomic_DNA"/>
</dbReference>
<feature type="transmembrane region" description="Helical" evidence="7">
    <location>
        <begin position="621"/>
        <end position="643"/>
    </location>
</feature>
<feature type="compositionally biased region" description="Basic and acidic residues" evidence="6">
    <location>
        <begin position="129"/>
        <end position="140"/>
    </location>
</feature>
<dbReference type="SUPFAM" id="SSF50182">
    <property type="entry name" value="Sm-like ribonucleoproteins"/>
    <property type="match status" value="1"/>
</dbReference>
<feature type="region of interest" description="Disordered" evidence="6">
    <location>
        <begin position="129"/>
        <end position="194"/>
    </location>
</feature>
<dbReference type="GO" id="GO:0016020">
    <property type="term" value="C:membrane"/>
    <property type="evidence" value="ECO:0007669"/>
    <property type="project" value="UniProtKB-SubCell"/>
</dbReference>
<evidence type="ECO:0000256" key="3">
    <source>
        <dbReference type="ARBA" id="ARBA00022837"/>
    </source>
</evidence>
<keyword evidence="2 7" id="KW-0812">Transmembrane</keyword>
<dbReference type="PROSITE" id="PS50222">
    <property type="entry name" value="EF_HAND_2"/>
    <property type="match status" value="1"/>
</dbReference>
<dbReference type="Gene3D" id="1.10.238.10">
    <property type="entry name" value="EF-hand"/>
    <property type="match status" value="1"/>
</dbReference>
<feature type="region of interest" description="Disordered" evidence="6">
    <location>
        <begin position="810"/>
        <end position="833"/>
    </location>
</feature>
<feature type="domain" description="EF-hand" evidence="8">
    <location>
        <begin position="540"/>
        <end position="575"/>
    </location>
</feature>
<organism evidence="9 10">
    <name type="scientific">Parasitella parasitica</name>
    <dbReference type="NCBI Taxonomy" id="35722"/>
    <lineage>
        <taxon>Eukaryota</taxon>
        <taxon>Fungi</taxon>
        <taxon>Fungi incertae sedis</taxon>
        <taxon>Mucoromycota</taxon>
        <taxon>Mucoromycotina</taxon>
        <taxon>Mucoromycetes</taxon>
        <taxon>Mucorales</taxon>
        <taxon>Mucorineae</taxon>
        <taxon>Mucoraceae</taxon>
        <taxon>Parasitella</taxon>
    </lineage>
</organism>
<evidence type="ECO:0000256" key="6">
    <source>
        <dbReference type="SAM" id="MobiDB-lite"/>
    </source>
</evidence>